<feature type="region of interest" description="Disordered" evidence="1">
    <location>
        <begin position="173"/>
        <end position="211"/>
    </location>
</feature>
<proteinExistence type="predicted"/>
<dbReference type="Proteomes" id="UP000315496">
    <property type="component" value="Chromosome 1"/>
</dbReference>
<reference evidence="2 3" key="1">
    <citation type="submission" date="2019-05" db="EMBL/GenBank/DDBJ databases">
        <title>The compact genome of Giardia muris reveals important steps in the evolution of intestinal protozoan parasites.</title>
        <authorList>
            <person name="Xu F."/>
            <person name="Jimenez-Gonzalez A."/>
            <person name="Einarsson E."/>
            <person name="Astvaldsson A."/>
            <person name="Peirasmaki D."/>
            <person name="Eckmann L."/>
            <person name="Andersson J.O."/>
            <person name="Svard S.G."/>
            <person name="Jerlstrom-Hultqvist J."/>
        </authorList>
    </citation>
    <scope>NUCLEOTIDE SEQUENCE [LARGE SCALE GENOMIC DNA]</scope>
    <source>
        <strain evidence="2 3">Roberts-Thomson</strain>
    </source>
</reference>
<gene>
    <name evidence="2" type="ORF">GMRT_15988</name>
</gene>
<feature type="compositionally biased region" description="Low complexity" evidence="1">
    <location>
        <begin position="182"/>
        <end position="197"/>
    </location>
</feature>
<evidence type="ECO:0000256" key="1">
    <source>
        <dbReference type="SAM" id="MobiDB-lite"/>
    </source>
</evidence>
<dbReference type="EMBL" id="VDLU01000001">
    <property type="protein sequence ID" value="TNJ29397.1"/>
    <property type="molecule type" value="Genomic_DNA"/>
</dbReference>
<keyword evidence="3" id="KW-1185">Reference proteome</keyword>
<accession>A0A4Z1T8D9</accession>
<protein>
    <submittedName>
        <fullName evidence="2">Uncharacterized protein</fullName>
    </submittedName>
</protein>
<dbReference type="VEuPathDB" id="GiardiaDB:GMRT_15988"/>
<evidence type="ECO:0000313" key="2">
    <source>
        <dbReference type="EMBL" id="TNJ29397.1"/>
    </source>
</evidence>
<comment type="caution">
    <text evidence="2">The sequence shown here is derived from an EMBL/GenBank/DDBJ whole genome shotgun (WGS) entry which is preliminary data.</text>
</comment>
<organism evidence="2 3">
    <name type="scientific">Giardia muris</name>
    <dbReference type="NCBI Taxonomy" id="5742"/>
    <lineage>
        <taxon>Eukaryota</taxon>
        <taxon>Metamonada</taxon>
        <taxon>Diplomonadida</taxon>
        <taxon>Hexamitidae</taxon>
        <taxon>Giardiinae</taxon>
        <taxon>Giardia</taxon>
    </lineage>
</organism>
<name>A0A4Z1T8D9_GIAMU</name>
<dbReference type="AlphaFoldDB" id="A0A4Z1T8D9"/>
<sequence length="352" mass="39044">MACDLNSSELLRLEIEGHLLVVYAIHRDSVLAALASRRLGQEVMLNGFLLIQAPRQTFRLPRRPCKLLLTLTGVQLSLDALELRYSSLTEVSLQGDTVLVRTHEDQQKKYFLQGLHPYTTHLIYSVLRAGMIYKPCDADQEGWTDQPLLRSAGYIDALNVSIVRTSGLTTSSSSQVVLPQNTTESTSSTSSLGSSESICLEPTISRPESPTDLTLTIGDTGGPDVYLYIDDEFKEATLVEAEQRQIERRGYLELTLRCRDVTRTIQIRNILQGFPAAQRFAGLGGNDGLLTRATDVHQQFIRRHPEHAELKVLVLFSCQGTTPTVFLAPRETAESLCLCVTVLLLARPTACK</sequence>
<evidence type="ECO:0000313" key="3">
    <source>
        <dbReference type="Proteomes" id="UP000315496"/>
    </source>
</evidence>